<dbReference type="Gene3D" id="1.25.40.20">
    <property type="entry name" value="Ankyrin repeat-containing domain"/>
    <property type="match status" value="3"/>
</dbReference>
<dbReference type="PROSITE" id="PS50088">
    <property type="entry name" value="ANK_REPEAT"/>
    <property type="match status" value="2"/>
</dbReference>
<feature type="repeat" description="ANK" evidence="3">
    <location>
        <begin position="485"/>
        <end position="508"/>
    </location>
</feature>
<dbReference type="AlphaFoldDB" id="A0A4Q4MN74"/>
<reference evidence="5" key="1">
    <citation type="journal article" date="2019" name="bioRxiv">
        <title>Genomics, evolutionary history and diagnostics of the Alternaria alternata species group including apple and Asian pear pathotypes.</title>
        <authorList>
            <person name="Armitage A.D."/>
            <person name="Cockerton H.M."/>
            <person name="Sreenivasaprasad S."/>
            <person name="Woodhall J.W."/>
            <person name="Lane C.R."/>
            <person name="Harrison R.J."/>
            <person name="Clarkson J.P."/>
        </authorList>
    </citation>
    <scope>NUCLEOTIDE SEQUENCE [LARGE SCALE GENOMIC DNA]</scope>
    <source>
        <strain evidence="5">FERA 1082</strain>
    </source>
</reference>
<protein>
    <submittedName>
        <fullName evidence="4">Uncharacterized protein</fullName>
    </submittedName>
</protein>
<dbReference type="SMART" id="SM00248">
    <property type="entry name" value="ANK"/>
    <property type="match status" value="10"/>
</dbReference>
<dbReference type="PROSITE" id="PS50297">
    <property type="entry name" value="ANK_REP_REGION"/>
    <property type="match status" value="2"/>
</dbReference>
<dbReference type="InterPro" id="IPR050889">
    <property type="entry name" value="Dendritic_Spine_Reg/Scaffold"/>
</dbReference>
<dbReference type="Pfam" id="PF12796">
    <property type="entry name" value="Ank_2"/>
    <property type="match status" value="3"/>
</dbReference>
<evidence type="ECO:0000313" key="5">
    <source>
        <dbReference type="Proteomes" id="UP000292402"/>
    </source>
</evidence>
<evidence type="ECO:0000256" key="2">
    <source>
        <dbReference type="ARBA" id="ARBA00023043"/>
    </source>
</evidence>
<dbReference type="InterPro" id="IPR036770">
    <property type="entry name" value="Ankyrin_rpt-contain_sf"/>
</dbReference>
<evidence type="ECO:0000313" key="4">
    <source>
        <dbReference type="EMBL" id="RYN55131.1"/>
    </source>
</evidence>
<name>A0A4Q4MN74_9PLEO</name>
<accession>A0A4Q4MN74</accession>
<dbReference type="Proteomes" id="UP000292402">
    <property type="component" value="Unassembled WGS sequence"/>
</dbReference>
<proteinExistence type="predicted"/>
<feature type="repeat" description="ANK" evidence="3">
    <location>
        <begin position="28"/>
        <end position="60"/>
    </location>
</feature>
<dbReference type="SUPFAM" id="SSF48403">
    <property type="entry name" value="Ankyrin repeat"/>
    <property type="match status" value="2"/>
</dbReference>
<dbReference type="PANTHER" id="PTHR24166">
    <property type="entry name" value="ROLLING PEBBLES, ISOFORM B"/>
    <property type="match status" value="1"/>
</dbReference>
<evidence type="ECO:0000256" key="3">
    <source>
        <dbReference type="PROSITE-ProRule" id="PRU00023"/>
    </source>
</evidence>
<sequence length="698" mass="77091">MQAASAGNIGLVRVIIQLGINVSTQADDGSTALHCAARANQIEMIHLLIALGAHSNVRNDKGRTPLHEAVSGRCIPAFSVLVERTADITRHVLCETIETGQHELFQQAWENCHKEMLGTIGRSLFNVAASSTQTATMATLLLLPDITPEWIFSDMTSTIRRIVLKEQIAMLECLLESTKLDPIINKPIGNGSSGSLIHFAAAHGHAEVVGLLLKYENVDPNLVPKRYGSIYELSPINIAASRAHFETVEKLLGHPGIILNTKTGWANRTTNPLLLASRKGHVEIVRLMLKTFDQRGLGVDDTSGSFYKRTPLQGAVFYGHTDVVKLLLLRQDIDVNPSLGKSGLSMCQIAARHDHAQTLGVLLEDSRTDLSNTKNGRGSLLFEAAMEARWSLVEVLLDYDEASPQDAIRKLSTRTNIAGNRIDILENLLVDEGFREHCTKQGRVNLWLVAARSNNLALAMLLLEHTQRNKGMHHPATDVNRRDSTGDTPLHVAVLSARIGVVELLLHHKDIDINIISKGRPGDSAVQRAIEYTKYSWKPKEALSYIIDLLLAHGAQKPHKRNDDTNNLILPPLPTQAEDSNNIVPPSLSGCAEHRDSHSARGDEDLRQSTHALWASIVGIQDNGVGSEETNRDDNVLGEMTPMYSNDWLEEDPDVIYEELMHFHDEEMSESNNSWMLNQGTFCEPSIESAFLPAERTM</sequence>
<organism evidence="4 5">
    <name type="scientific">Alternaria tenuissima</name>
    <dbReference type="NCBI Taxonomy" id="119927"/>
    <lineage>
        <taxon>Eukaryota</taxon>
        <taxon>Fungi</taxon>
        <taxon>Dikarya</taxon>
        <taxon>Ascomycota</taxon>
        <taxon>Pezizomycotina</taxon>
        <taxon>Dothideomycetes</taxon>
        <taxon>Pleosporomycetidae</taxon>
        <taxon>Pleosporales</taxon>
        <taxon>Pleosporineae</taxon>
        <taxon>Pleosporaceae</taxon>
        <taxon>Alternaria</taxon>
        <taxon>Alternaria sect. Alternaria</taxon>
        <taxon>Alternaria alternata complex</taxon>
    </lineage>
</organism>
<gene>
    <name evidence="4" type="ORF">AA0114_g3400</name>
</gene>
<comment type="caution">
    <text evidence="4">The sequence shown here is derived from an EMBL/GenBank/DDBJ whole genome shotgun (WGS) entry which is preliminary data.</text>
</comment>
<dbReference type="Pfam" id="PF00023">
    <property type="entry name" value="Ank"/>
    <property type="match status" value="1"/>
</dbReference>
<dbReference type="EMBL" id="PDXA01000009">
    <property type="protein sequence ID" value="RYN55131.1"/>
    <property type="molecule type" value="Genomic_DNA"/>
</dbReference>
<dbReference type="InterPro" id="IPR002110">
    <property type="entry name" value="Ankyrin_rpt"/>
</dbReference>
<evidence type="ECO:0000256" key="1">
    <source>
        <dbReference type="ARBA" id="ARBA00022737"/>
    </source>
</evidence>
<keyword evidence="1" id="KW-0677">Repeat</keyword>
<keyword evidence="2 3" id="KW-0040">ANK repeat</keyword>
<dbReference type="PANTHER" id="PTHR24166:SF48">
    <property type="entry name" value="PROTEIN VAPYRIN"/>
    <property type="match status" value="1"/>
</dbReference>